<evidence type="ECO:0000313" key="1">
    <source>
        <dbReference type="EMBL" id="QUS36373.1"/>
    </source>
</evidence>
<protein>
    <submittedName>
        <fullName evidence="1">Uncharacterized protein</fullName>
    </submittedName>
</protein>
<name>A0A8J8SLC8_9RHOB</name>
<dbReference type="KEGG" id="fap:GR316_08885"/>
<accession>A0A8J8SLC8</accession>
<dbReference type="Proteomes" id="UP000679284">
    <property type="component" value="Chromosome"/>
</dbReference>
<dbReference type="AlphaFoldDB" id="A0A8J8SLC8"/>
<organism evidence="1 2">
    <name type="scientific">Falsirhodobacter algicola</name>
    <dbReference type="NCBI Taxonomy" id="2692330"/>
    <lineage>
        <taxon>Bacteria</taxon>
        <taxon>Pseudomonadati</taxon>
        <taxon>Pseudomonadota</taxon>
        <taxon>Alphaproteobacteria</taxon>
        <taxon>Rhodobacterales</taxon>
        <taxon>Paracoccaceae</taxon>
        <taxon>Falsirhodobacter</taxon>
    </lineage>
</organism>
<dbReference type="EMBL" id="CP047289">
    <property type="protein sequence ID" value="QUS36373.1"/>
    <property type="molecule type" value="Genomic_DNA"/>
</dbReference>
<proteinExistence type="predicted"/>
<evidence type="ECO:0000313" key="2">
    <source>
        <dbReference type="Proteomes" id="UP000679284"/>
    </source>
</evidence>
<keyword evidence="2" id="KW-1185">Reference proteome</keyword>
<gene>
    <name evidence="1" type="ORF">GR316_08885</name>
</gene>
<dbReference type="RefSeq" id="WP_211783594.1">
    <property type="nucleotide sequence ID" value="NZ_CP047289.1"/>
</dbReference>
<sequence>MLENAASSDEALDVASVPNQHRRLWRSEWFSRVMRDLKGCDLVFADPDNGIVDDTESRKGSAKFGKQIPLAEVRALAENRCAVIYHHNTRRSGGHNAEVDYLFSELGASGLAVRATAHSPRTFFILNADKEIESRVRAFCDRWQGAKVRLHESSLSQ</sequence>
<reference evidence="1" key="1">
    <citation type="submission" date="2020-01" db="EMBL/GenBank/DDBJ databases">
        <authorList>
            <person name="Yang Y."/>
            <person name="Kwon Y.M."/>
        </authorList>
    </citation>
    <scope>NUCLEOTIDE SEQUENCE</scope>
    <source>
        <strain evidence="1">PG104</strain>
    </source>
</reference>